<dbReference type="Gene3D" id="1.20.960.40">
    <property type="match status" value="1"/>
</dbReference>
<keyword evidence="3" id="KW-0206">Cytoskeleton</keyword>
<dbReference type="InterPro" id="IPR006594">
    <property type="entry name" value="LisH"/>
</dbReference>
<proteinExistence type="predicted"/>
<dbReference type="PANTHER" id="PTHR15431">
    <property type="entry name" value="FGFR1 ONCOGENE PARTNER/LISH DOMAIN-CONTAINING PROTEIN"/>
    <property type="match status" value="1"/>
</dbReference>
<evidence type="ECO:0000313" key="5">
    <source>
        <dbReference type="Proteomes" id="UP001479436"/>
    </source>
</evidence>
<name>A0ABR2WBP6_9FUNG</name>
<dbReference type="EMBL" id="JASJQH010006878">
    <property type="protein sequence ID" value="KAK9729632.1"/>
    <property type="molecule type" value="Genomic_DNA"/>
</dbReference>
<evidence type="ECO:0000256" key="2">
    <source>
        <dbReference type="ARBA" id="ARBA00022490"/>
    </source>
</evidence>
<dbReference type="PANTHER" id="PTHR15431:SF4">
    <property type="entry name" value="PROTEIN TONNEAU 1B"/>
    <property type="match status" value="1"/>
</dbReference>
<gene>
    <name evidence="4" type="ORF">K7432_000150</name>
</gene>
<evidence type="ECO:0008006" key="6">
    <source>
        <dbReference type="Google" id="ProtNLM"/>
    </source>
</evidence>
<dbReference type="Pfam" id="PF16045">
    <property type="entry name" value="LisH_2"/>
    <property type="match status" value="1"/>
</dbReference>
<accession>A0ABR2WBP6</accession>
<keyword evidence="5" id="KW-1185">Reference proteome</keyword>
<sequence>MDEAEDLKQVLKQALEKRGSLEPIRAKLRSDILALLNDSLEEKTKGQEELTPLVNQIFIEYLTHHNLAHTLSVFLAETGSRCEAGKTEQLARDLNLSSKNNRPIIYSMVEKCGNKSPDEI</sequence>
<comment type="caution">
    <text evidence="4">The sequence shown here is derived from an EMBL/GenBank/DDBJ whole genome shotgun (WGS) entry which is preliminary data.</text>
</comment>
<evidence type="ECO:0000313" key="4">
    <source>
        <dbReference type="EMBL" id="KAK9729632.1"/>
    </source>
</evidence>
<dbReference type="PROSITE" id="PS50896">
    <property type="entry name" value="LISH"/>
    <property type="match status" value="1"/>
</dbReference>
<dbReference type="Proteomes" id="UP001479436">
    <property type="component" value="Unassembled WGS sequence"/>
</dbReference>
<protein>
    <recommendedName>
        <fullName evidence="6">LisH domain-containing protein</fullName>
    </recommendedName>
</protein>
<evidence type="ECO:0000256" key="1">
    <source>
        <dbReference type="ARBA" id="ARBA00004245"/>
    </source>
</evidence>
<organism evidence="4 5">
    <name type="scientific">Basidiobolus ranarum</name>
    <dbReference type="NCBI Taxonomy" id="34480"/>
    <lineage>
        <taxon>Eukaryota</taxon>
        <taxon>Fungi</taxon>
        <taxon>Fungi incertae sedis</taxon>
        <taxon>Zoopagomycota</taxon>
        <taxon>Entomophthoromycotina</taxon>
        <taxon>Basidiobolomycetes</taxon>
        <taxon>Basidiobolales</taxon>
        <taxon>Basidiobolaceae</taxon>
        <taxon>Basidiobolus</taxon>
    </lineage>
</organism>
<reference evidence="4 5" key="1">
    <citation type="submission" date="2023-04" db="EMBL/GenBank/DDBJ databases">
        <title>Genome of Basidiobolus ranarum AG-B5.</title>
        <authorList>
            <person name="Stajich J.E."/>
            <person name="Carter-House D."/>
            <person name="Gryganskyi A."/>
        </authorList>
    </citation>
    <scope>NUCLEOTIDE SEQUENCE [LARGE SCALE GENOMIC DNA]</scope>
    <source>
        <strain evidence="4 5">AG-B5</strain>
    </source>
</reference>
<keyword evidence="2" id="KW-0963">Cytoplasm</keyword>
<comment type="subcellular location">
    <subcellularLocation>
        <location evidence="1">Cytoplasm</location>
        <location evidence="1">Cytoskeleton</location>
    </subcellularLocation>
</comment>
<evidence type="ECO:0000256" key="3">
    <source>
        <dbReference type="ARBA" id="ARBA00023212"/>
    </source>
</evidence>